<evidence type="ECO:0000256" key="1">
    <source>
        <dbReference type="SAM" id="MobiDB-lite"/>
    </source>
</evidence>
<evidence type="ECO:0000256" key="2">
    <source>
        <dbReference type="SAM" id="Phobius"/>
    </source>
</evidence>
<dbReference type="EMBL" id="JAVDXT010000002">
    <property type="protein sequence ID" value="MDR7377723.1"/>
    <property type="molecule type" value="Genomic_DNA"/>
</dbReference>
<keyword evidence="2" id="KW-1133">Transmembrane helix</keyword>
<sequence length="73" mass="8041">MHTIQPPPDDNDQLSMLGEEDPGSAFDPTFHAEDNNPAPPAARPGMQHLVWTGLVLLLGGLAVQRWTSGRRRR</sequence>
<evidence type="ECO:0000313" key="3">
    <source>
        <dbReference type="EMBL" id="MDR7377723.1"/>
    </source>
</evidence>
<keyword evidence="4" id="KW-1185">Reference proteome</keyword>
<keyword evidence="2" id="KW-0472">Membrane</keyword>
<accession>A0ABU2C8R1</accession>
<name>A0ABU2C8R1_9BURK</name>
<dbReference type="Proteomes" id="UP001180487">
    <property type="component" value="Unassembled WGS sequence"/>
</dbReference>
<organism evidence="3 4">
    <name type="scientific">Rhodoferax ferrireducens</name>
    <dbReference type="NCBI Taxonomy" id="192843"/>
    <lineage>
        <taxon>Bacteria</taxon>
        <taxon>Pseudomonadati</taxon>
        <taxon>Pseudomonadota</taxon>
        <taxon>Betaproteobacteria</taxon>
        <taxon>Burkholderiales</taxon>
        <taxon>Comamonadaceae</taxon>
        <taxon>Rhodoferax</taxon>
    </lineage>
</organism>
<protein>
    <recommendedName>
        <fullName evidence="5">IPTL-CTERM protein sorting domain-containing protein</fullName>
    </recommendedName>
</protein>
<reference evidence="3 4" key="1">
    <citation type="submission" date="2023-07" db="EMBL/GenBank/DDBJ databases">
        <title>Sorghum-associated microbial communities from plants grown in Nebraska, USA.</title>
        <authorList>
            <person name="Schachtman D."/>
        </authorList>
    </citation>
    <scope>NUCLEOTIDE SEQUENCE [LARGE SCALE GENOMIC DNA]</scope>
    <source>
        <strain evidence="3 4">BE313</strain>
    </source>
</reference>
<evidence type="ECO:0000313" key="4">
    <source>
        <dbReference type="Proteomes" id="UP001180487"/>
    </source>
</evidence>
<feature type="region of interest" description="Disordered" evidence="1">
    <location>
        <begin position="1"/>
        <end position="44"/>
    </location>
</feature>
<gene>
    <name evidence="3" type="ORF">J2X19_002402</name>
</gene>
<evidence type="ECO:0008006" key="5">
    <source>
        <dbReference type="Google" id="ProtNLM"/>
    </source>
</evidence>
<dbReference type="RefSeq" id="WP_310373335.1">
    <property type="nucleotide sequence ID" value="NZ_JAVDXT010000002.1"/>
</dbReference>
<feature type="transmembrane region" description="Helical" evidence="2">
    <location>
        <begin position="45"/>
        <end position="63"/>
    </location>
</feature>
<keyword evidence="2" id="KW-0812">Transmembrane</keyword>
<comment type="caution">
    <text evidence="3">The sequence shown here is derived from an EMBL/GenBank/DDBJ whole genome shotgun (WGS) entry which is preliminary data.</text>
</comment>
<proteinExistence type="predicted"/>